<feature type="transmembrane region" description="Helical" evidence="1">
    <location>
        <begin position="39"/>
        <end position="58"/>
    </location>
</feature>
<accession>A0A7X2S533</accession>
<keyword evidence="1" id="KW-0472">Membrane</keyword>
<dbReference type="AlphaFoldDB" id="A0A7X2S533"/>
<dbReference type="RefSeq" id="WP_155112090.1">
    <property type="nucleotide sequence ID" value="NZ_WMIB01000007.1"/>
</dbReference>
<keyword evidence="1" id="KW-0812">Transmembrane</keyword>
<evidence type="ECO:0000313" key="2">
    <source>
        <dbReference type="EMBL" id="MTH53557.1"/>
    </source>
</evidence>
<gene>
    <name evidence="2" type="ORF">GKZ89_09095</name>
</gene>
<keyword evidence="3" id="KW-1185">Reference proteome</keyword>
<proteinExistence type="predicted"/>
<feature type="transmembrane region" description="Helical" evidence="1">
    <location>
        <begin position="70"/>
        <end position="87"/>
    </location>
</feature>
<name>A0A7X2S533_9BACI</name>
<sequence>MKTKRTAQLNKQGVLSVVCFLMSLLGFILSIFWFTDEFFVIPMLSAAVLIIAVIGVISGVMSNSNYLKKTGLFGNIAVIAAFTIHAFI</sequence>
<evidence type="ECO:0000313" key="3">
    <source>
        <dbReference type="Proteomes" id="UP000434639"/>
    </source>
</evidence>
<comment type="caution">
    <text evidence="2">The sequence shown here is derived from an EMBL/GenBank/DDBJ whole genome shotgun (WGS) entry which is preliminary data.</text>
</comment>
<keyword evidence="1" id="KW-1133">Transmembrane helix</keyword>
<dbReference type="Proteomes" id="UP000434639">
    <property type="component" value="Unassembled WGS sequence"/>
</dbReference>
<dbReference type="EMBL" id="WMIB01000007">
    <property type="protein sequence ID" value="MTH53557.1"/>
    <property type="molecule type" value="Genomic_DNA"/>
</dbReference>
<protein>
    <submittedName>
        <fullName evidence="2">Uncharacterized protein</fullName>
    </submittedName>
</protein>
<evidence type="ECO:0000256" key="1">
    <source>
        <dbReference type="SAM" id="Phobius"/>
    </source>
</evidence>
<feature type="transmembrane region" description="Helical" evidence="1">
    <location>
        <begin position="12"/>
        <end position="33"/>
    </location>
</feature>
<reference evidence="2 3" key="1">
    <citation type="journal article" date="2017" name="Int. J. Syst. Evol. Microbiol.">
        <title>Bacillus mangrovi sp. nov., isolated from a sediment sample from a mangrove forest.</title>
        <authorList>
            <person name="Gupta V."/>
            <person name="Singh P.K."/>
            <person name="Korpole S."/>
            <person name="Tanuku N.R.S."/>
            <person name="Pinnaka A.K."/>
        </authorList>
    </citation>
    <scope>NUCLEOTIDE SEQUENCE [LARGE SCALE GENOMIC DNA]</scope>
    <source>
        <strain evidence="2 3">KCTC 33872</strain>
    </source>
</reference>
<organism evidence="2 3">
    <name type="scientific">Metabacillus mangrovi</name>
    <dbReference type="NCBI Taxonomy" id="1491830"/>
    <lineage>
        <taxon>Bacteria</taxon>
        <taxon>Bacillati</taxon>
        <taxon>Bacillota</taxon>
        <taxon>Bacilli</taxon>
        <taxon>Bacillales</taxon>
        <taxon>Bacillaceae</taxon>
        <taxon>Metabacillus</taxon>
    </lineage>
</organism>